<evidence type="ECO:0008006" key="4">
    <source>
        <dbReference type="Google" id="ProtNLM"/>
    </source>
</evidence>
<gene>
    <name evidence="2" type="ORF">I9W95_04960</name>
</gene>
<dbReference type="RefSeq" id="WP_225672464.1">
    <property type="nucleotide sequence ID" value="NZ_JAEDAH010000020.1"/>
</dbReference>
<protein>
    <recommendedName>
        <fullName evidence="4">Alginate export domain-containing protein</fullName>
    </recommendedName>
</protein>
<accession>A0ABS7ZMM2</accession>
<comment type="caution">
    <text evidence="2">The sequence shown here is derived from an EMBL/GenBank/DDBJ whole genome shotgun (WGS) entry which is preliminary data.</text>
</comment>
<organism evidence="2 3">
    <name type="scientific">Thalassolituus marinus</name>
    <dbReference type="NCBI Taxonomy" id="671053"/>
    <lineage>
        <taxon>Bacteria</taxon>
        <taxon>Pseudomonadati</taxon>
        <taxon>Pseudomonadota</taxon>
        <taxon>Gammaproteobacteria</taxon>
        <taxon>Oceanospirillales</taxon>
        <taxon>Oceanospirillaceae</taxon>
        <taxon>Thalassolituus</taxon>
    </lineage>
</organism>
<name>A0ABS7ZMM2_9GAMM</name>
<dbReference type="EMBL" id="JAEDAH010000020">
    <property type="protein sequence ID" value="MCA6062952.1"/>
    <property type="molecule type" value="Genomic_DNA"/>
</dbReference>
<sequence length="387" mass="41506">MQPQKTLLAVAMGIAMSQVSVAQADIVETLKEGDVIADFRLRYETNDTEGGADAATALTVRSRLGYETPSMGGVKVLAELEDVRAVVDEYAPEDTDYDTVADPANTEINRAQLSYAKDNFAAVIGRQRIILDNARFIGNVGWRQNEQTYDAALFNYKKDAVSVSYAYIDQVNNIAFKSVDVSAHALNAAYTGLAAGKIVGYAYLIDYDDIDRTTNTYGAYFDGKQPVNDLTINYRAEIATQSNETNGTDSDAMYYALEAGVTVSGVSFGIGNETLGSDSGNYGFDTPLATKHAFNGWADKFLATTPAVGLSDTYAKVGGAVSGVKLLAVYHSYEADEGSADLGSEVNLLAAKAIDKNFSLGVKYAAYSKGDAGADTDKLWVWGEAKF</sequence>
<evidence type="ECO:0000313" key="3">
    <source>
        <dbReference type="Proteomes" id="UP000714380"/>
    </source>
</evidence>
<evidence type="ECO:0000256" key="1">
    <source>
        <dbReference type="SAM" id="SignalP"/>
    </source>
</evidence>
<evidence type="ECO:0000313" key="2">
    <source>
        <dbReference type="EMBL" id="MCA6062952.1"/>
    </source>
</evidence>
<dbReference type="InterPro" id="IPR023614">
    <property type="entry name" value="Porin_dom_sf"/>
</dbReference>
<dbReference type="Proteomes" id="UP000714380">
    <property type="component" value="Unassembled WGS sequence"/>
</dbReference>
<feature type="chain" id="PRO_5046152504" description="Alginate export domain-containing protein" evidence="1">
    <location>
        <begin position="25"/>
        <end position="387"/>
    </location>
</feature>
<keyword evidence="1" id="KW-0732">Signal</keyword>
<feature type="signal peptide" evidence="1">
    <location>
        <begin position="1"/>
        <end position="24"/>
    </location>
</feature>
<dbReference type="Gene3D" id="2.40.160.10">
    <property type="entry name" value="Porin"/>
    <property type="match status" value="1"/>
</dbReference>
<keyword evidence="3" id="KW-1185">Reference proteome</keyword>
<proteinExistence type="predicted"/>
<reference evidence="2 3" key="1">
    <citation type="submission" date="2020-12" db="EMBL/GenBank/DDBJ databases">
        <title>Novel Thalassolituus-related marine hydrocarbonoclastic bacteria mediated algae-derived hydrocarbons mineralization in twilight zone of the northern South China Sea.</title>
        <authorList>
            <person name="Dong C."/>
        </authorList>
    </citation>
    <scope>NUCLEOTIDE SEQUENCE [LARGE SCALE GENOMIC DNA]</scope>
    <source>
        <strain evidence="2 3">IMCC1826</strain>
    </source>
</reference>